<proteinExistence type="predicted"/>
<protein>
    <submittedName>
        <fullName evidence="1">Serine-rich adhesin, platelet-type</fullName>
    </submittedName>
</protein>
<sequence>MEKTLSFIRNNNWIAMTIAVVAGVLLVVGGVQAATTISTNVSTDGTLSVTGASTLTGLTSMIQASSTRFSVHDTAYFGGTATTTINSTGLITLRNSETISNATDGTITVGADNLVLVGTASTSAIKVGDEVDVSTINGLIFGYCTAPSLNVAATSSATLLCADATGVASTDRVFVQATSSLPENFVIQAASSSATDTIQIRVFNMATSTPSYAADTGINSFNFWAVR</sequence>
<dbReference type="AlphaFoldDB" id="A0A0G1VF87"/>
<dbReference type="EMBL" id="LCPV01000069">
    <property type="protein sequence ID" value="KKW05106.1"/>
    <property type="molecule type" value="Genomic_DNA"/>
</dbReference>
<evidence type="ECO:0000313" key="1">
    <source>
        <dbReference type="EMBL" id="KKW05106.1"/>
    </source>
</evidence>
<organism evidence="1 2">
    <name type="scientific">Candidatus Kaiserbacteria bacterium GW2011_GWC2_49_12</name>
    <dbReference type="NCBI Taxonomy" id="1618675"/>
    <lineage>
        <taxon>Bacteria</taxon>
        <taxon>Candidatus Kaiseribacteriota</taxon>
    </lineage>
</organism>
<gene>
    <name evidence="1" type="ORF">UY39_C0069G0003</name>
</gene>
<evidence type="ECO:0000313" key="2">
    <source>
        <dbReference type="Proteomes" id="UP000034589"/>
    </source>
</evidence>
<accession>A0A0G1VF87</accession>
<name>A0A0G1VF87_9BACT</name>
<reference evidence="1 2" key="1">
    <citation type="journal article" date="2015" name="Nature">
        <title>rRNA introns, odd ribosomes, and small enigmatic genomes across a large radiation of phyla.</title>
        <authorList>
            <person name="Brown C.T."/>
            <person name="Hug L.A."/>
            <person name="Thomas B.C."/>
            <person name="Sharon I."/>
            <person name="Castelle C.J."/>
            <person name="Singh A."/>
            <person name="Wilkins M.J."/>
            <person name="Williams K.H."/>
            <person name="Banfield J.F."/>
        </authorList>
    </citation>
    <scope>NUCLEOTIDE SEQUENCE [LARGE SCALE GENOMIC DNA]</scope>
</reference>
<comment type="caution">
    <text evidence="1">The sequence shown here is derived from an EMBL/GenBank/DDBJ whole genome shotgun (WGS) entry which is preliminary data.</text>
</comment>
<dbReference type="Proteomes" id="UP000034589">
    <property type="component" value="Unassembled WGS sequence"/>
</dbReference>